<dbReference type="PROSITE" id="PS51199">
    <property type="entry name" value="SF4_HELICASE"/>
    <property type="match status" value="1"/>
</dbReference>
<keyword evidence="5 12" id="KW-0347">Helicase</keyword>
<evidence type="ECO:0000256" key="1">
    <source>
        <dbReference type="ARBA" id="ARBA00008428"/>
    </source>
</evidence>
<evidence type="ECO:0000256" key="2">
    <source>
        <dbReference type="ARBA" id="ARBA00022705"/>
    </source>
</evidence>
<evidence type="ECO:0000256" key="7">
    <source>
        <dbReference type="ARBA" id="ARBA00023125"/>
    </source>
</evidence>
<sequence>MDSLNISLTPPQNYLAEEILLGSILINPFIFSKIVNTLKIEAFFLECHQLIYINLLKIYHSNKLNSIELLYSLSENDNLEKIGGVNKIIDLMKQSQVFIYSNNTNLYLDELIKIINQNYAKRLMIQYGHNIIQLAYIKKLHGNSLYNKASHYLNITVEKMPKNYINNLEEIIGNVIFEIHNKKQNIFNYNAQHKIKIKSGFKEIDKLTYGLPNGDLIILAARPSMGKTSLAINIANNILKKSEYSICIFSLEMSSKQILHKFISIASRISQKQLANYSLNNYQWNIIKKICQKLLNSNLYIHDKTNISIDYIEYIAKIWKNSYKNTGLIIIDYLQLIQFDMLNNLNRVQQLSYITRKLKMLAQYLNLPILTLSQLNRSIELRVNKEPILSDLKESGCINIYNTINIISNNNYNLYFKSLFYNNFQINKSLKTKLNYLRLKPQYTQNNILKNYLF</sequence>
<proteinExistence type="inferred from homology"/>
<dbReference type="EMBL" id="MK814617">
    <property type="protein sequence ID" value="QCI05098.1"/>
    <property type="molecule type" value="Genomic_DNA"/>
</dbReference>
<dbReference type="GO" id="GO:0043139">
    <property type="term" value="F:5'-3' DNA helicase activity"/>
    <property type="evidence" value="ECO:0007669"/>
    <property type="project" value="UniProtKB-EC"/>
</dbReference>
<dbReference type="AlphaFoldDB" id="A0A4D6WRA9"/>
<dbReference type="Pfam" id="PF00772">
    <property type="entry name" value="DnaB"/>
    <property type="match status" value="1"/>
</dbReference>
<comment type="similarity">
    <text evidence="1">Belongs to the helicase family. DnaB subfamily.</text>
</comment>
<gene>
    <name evidence="12" type="primary">dnaB</name>
</gene>
<evidence type="ECO:0000256" key="10">
    <source>
        <dbReference type="ARBA" id="ARBA00048954"/>
    </source>
</evidence>
<dbReference type="Pfam" id="PF03796">
    <property type="entry name" value="DnaB_C"/>
    <property type="match status" value="1"/>
</dbReference>
<evidence type="ECO:0000313" key="12">
    <source>
        <dbReference type="EMBL" id="QCI05098.1"/>
    </source>
</evidence>
<dbReference type="GO" id="GO:0006260">
    <property type="term" value="P:DNA replication"/>
    <property type="evidence" value="ECO:0007669"/>
    <property type="project" value="UniProtKB-KW"/>
</dbReference>
<evidence type="ECO:0000256" key="4">
    <source>
        <dbReference type="ARBA" id="ARBA00022801"/>
    </source>
</evidence>
<dbReference type="GO" id="GO:0005829">
    <property type="term" value="C:cytosol"/>
    <property type="evidence" value="ECO:0007669"/>
    <property type="project" value="TreeGrafter"/>
</dbReference>
<evidence type="ECO:0000256" key="5">
    <source>
        <dbReference type="ARBA" id="ARBA00022806"/>
    </source>
</evidence>
<dbReference type="Gene3D" id="1.10.860.10">
    <property type="entry name" value="DNAb Helicase, Chain A"/>
    <property type="match status" value="1"/>
</dbReference>
<geneLocation type="plastid" evidence="12"/>
<evidence type="ECO:0000259" key="11">
    <source>
        <dbReference type="PROSITE" id="PS51199"/>
    </source>
</evidence>
<keyword evidence="7" id="KW-0238">DNA-binding</keyword>
<dbReference type="GO" id="GO:0016787">
    <property type="term" value="F:hydrolase activity"/>
    <property type="evidence" value="ECO:0007669"/>
    <property type="project" value="UniProtKB-KW"/>
</dbReference>
<keyword evidence="6" id="KW-0067">ATP-binding</keyword>
<dbReference type="InterPro" id="IPR036185">
    <property type="entry name" value="DNA_heli_DnaB-like_N_sf"/>
</dbReference>
<dbReference type="SUPFAM" id="SSF48024">
    <property type="entry name" value="N-terminal domain of DnaB helicase"/>
    <property type="match status" value="1"/>
</dbReference>
<dbReference type="EC" id="5.6.2.3" evidence="9"/>
<keyword evidence="8" id="KW-0413">Isomerase</keyword>
<keyword evidence="2" id="KW-0235">DNA replication</keyword>
<evidence type="ECO:0000256" key="6">
    <source>
        <dbReference type="ARBA" id="ARBA00022840"/>
    </source>
</evidence>
<evidence type="ECO:0000256" key="8">
    <source>
        <dbReference type="ARBA" id="ARBA00023235"/>
    </source>
</evidence>
<dbReference type="InterPro" id="IPR016136">
    <property type="entry name" value="DNA_helicase_N/primase_C"/>
</dbReference>
<protein>
    <recommendedName>
        <fullName evidence="9">DNA 5'-3' helicase</fullName>
        <ecNumber evidence="9">5.6.2.3</ecNumber>
    </recommendedName>
</protein>
<dbReference type="InterPro" id="IPR007694">
    <property type="entry name" value="DNA_helicase_DnaB-like_C"/>
</dbReference>
<dbReference type="GO" id="GO:0003677">
    <property type="term" value="F:DNA binding"/>
    <property type="evidence" value="ECO:0007669"/>
    <property type="project" value="UniProtKB-KW"/>
</dbReference>
<evidence type="ECO:0000256" key="9">
    <source>
        <dbReference type="ARBA" id="ARBA00044969"/>
    </source>
</evidence>
<name>A0A4D6WRA9_9FLOR</name>
<reference evidence="12" key="2">
    <citation type="submission" date="2019-04" db="EMBL/GenBank/DDBJ databases">
        <authorList>
            <person name="Pasella M."/>
        </authorList>
    </citation>
    <scope>NUCLEOTIDE SEQUENCE</scope>
    <source>
        <strain evidence="12">HV6547_1</strain>
    </source>
</reference>
<dbReference type="SUPFAM" id="SSF52540">
    <property type="entry name" value="P-loop containing nucleoside triphosphate hydrolases"/>
    <property type="match status" value="1"/>
</dbReference>
<dbReference type="Gene3D" id="3.40.50.300">
    <property type="entry name" value="P-loop containing nucleotide triphosphate hydrolases"/>
    <property type="match status" value="1"/>
</dbReference>
<organism evidence="12">
    <name type="scientific">Centroceras clavulatum</name>
    <dbReference type="NCBI Taxonomy" id="159503"/>
    <lineage>
        <taxon>Eukaryota</taxon>
        <taxon>Rhodophyta</taxon>
        <taxon>Florideophyceae</taxon>
        <taxon>Rhodymeniophycidae</taxon>
        <taxon>Ceramiales</taxon>
        <taxon>Ceramiaceae</taxon>
        <taxon>Centroceras</taxon>
    </lineage>
</organism>
<comment type="catalytic activity">
    <reaction evidence="10">
        <text>ATP + H2O = ADP + phosphate + H(+)</text>
        <dbReference type="Rhea" id="RHEA:13065"/>
        <dbReference type="ChEBI" id="CHEBI:15377"/>
        <dbReference type="ChEBI" id="CHEBI:15378"/>
        <dbReference type="ChEBI" id="CHEBI:30616"/>
        <dbReference type="ChEBI" id="CHEBI:43474"/>
        <dbReference type="ChEBI" id="CHEBI:456216"/>
        <dbReference type="EC" id="5.6.2.3"/>
    </reaction>
</comment>
<reference evidence="12" key="1">
    <citation type="journal article" date="2019" name="Mol. Phylogenet. Evol.">
        <title>Morphological evolution and classification of the red algal order Ceramiales inferred using plastid phylogenomics.</title>
        <authorList>
            <person name="Diaz-Tapia P."/>
            <person name="Pasella M.M."/>
            <person name="Verbruggen H."/>
            <person name="Maggs C.A."/>
        </authorList>
    </citation>
    <scope>NUCLEOTIDE SEQUENCE</scope>
    <source>
        <strain evidence="12">HV6547_1</strain>
    </source>
</reference>
<dbReference type="PANTHER" id="PTHR30153:SF2">
    <property type="entry name" value="REPLICATIVE DNA HELICASE"/>
    <property type="match status" value="1"/>
</dbReference>
<keyword evidence="12" id="KW-0934">Plastid</keyword>
<dbReference type="GO" id="GO:0005524">
    <property type="term" value="F:ATP binding"/>
    <property type="evidence" value="ECO:0007669"/>
    <property type="project" value="UniProtKB-KW"/>
</dbReference>
<dbReference type="PANTHER" id="PTHR30153">
    <property type="entry name" value="REPLICATIVE DNA HELICASE DNAB"/>
    <property type="match status" value="1"/>
</dbReference>
<keyword evidence="4" id="KW-0378">Hydrolase</keyword>
<keyword evidence="3" id="KW-0547">Nucleotide-binding</keyword>
<dbReference type="InterPro" id="IPR027417">
    <property type="entry name" value="P-loop_NTPase"/>
</dbReference>
<feature type="domain" description="SF4 helicase" evidence="11">
    <location>
        <begin position="190"/>
        <end position="396"/>
    </location>
</feature>
<evidence type="ECO:0000256" key="3">
    <source>
        <dbReference type="ARBA" id="ARBA00022741"/>
    </source>
</evidence>
<dbReference type="InterPro" id="IPR007693">
    <property type="entry name" value="DNA_helicase_DnaB-like_N"/>
</dbReference>
<accession>A0A4D6WRA9</accession>